<comment type="similarity">
    <text evidence="1 3">Belongs to the short-chain dehydrogenases/reductases (SDR) family.</text>
</comment>
<evidence type="ECO:0000259" key="4">
    <source>
        <dbReference type="SMART" id="SM00822"/>
    </source>
</evidence>
<accession>A0A852R6H7</accession>
<dbReference type="NCBIfam" id="NF004826">
    <property type="entry name" value="PRK06182.1"/>
    <property type="match status" value="1"/>
</dbReference>
<dbReference type="EMBL" id="JACCBF010000001">
    <property type="protein sequence ID" value="NYD30453.1"/>
    <property type="molecule type" value="Genomic_DNA"/>
</dbReference>
<dbReference type="RefSeq" id="WP_179726698.1">
    <property type="nucleotide sequence ID" value="NZ_BAABEF010000001.1"/>
</dbReference>
<dbReference type="PRINTS" id="PR00081">
    <property type="entry name" value="GDHRDH"/>
</dbReference>
<evidence type="ECO:0000313" key="5">
    <source>
        <dbReference type="EMBL" id="NYD30453.1"/>
    </source>
</evidence>
<dbReference type="AlphaFoldDB" id="A0A852R6H7"/>
<sequence length="275" mass="28679">MKTVLITGCSSGIGAATATRLAGAGWDVWASARRPETLADLAAAGCHTLALDVTDEASMTAAVAALTEATGRIDALVNNAGYSQSGALESLDVDDVRRQFETNVFGLLRLTQLVLPTMRTQRSGRIVNIGSMGGRLTFPGGGAYHASKYAVEALSDALRFEVSGFGIEVVLIEPGLITTNFEAAVAAGMPTGEGPYAAFNAQVQAATSQAYAGPMARFGGPPEAVAKVIEKALTKDRPKARYTVTVSAPAAMAARKVLGDRGWDLAMRSQFPRPE</sequence>
<dbReference type="InterPro" id="IPR036291">
    <property type="entry name" value="NAD(P)-bd_dom_sf"/>
</dbReference>
<keyword evidence="2" id="KW-0560">Oxidoreductase</keyword>
<proteinExistence type="inferred from homology"/>
<evidence type="ECO:0000313" key="6">
    <source>
        <dbReference type="Proteomes" id="UP000582231"/>
    </source>
</evidence>
<dbReference type="Gene3D" id="3.40.50.720">
    <property type="entry name" value="NAD(P)-binding Rossmann-like Domain"/>
    <property type="match status" value="1"/>
</dbReference>
<name>A0A852R6H7_9ACTN</name>
<dbReference type="PANTHER" id="PTHR44169:SF6">
    <property type="entry name" value="NADPH-DEPENDENT 1-ACYLDIHYDROXYACETONE PHOSPHATE REDUCTASE"/>
    <property type="match status" value="1"/>
</dbReference>
<dbReference type="InterPro" id="IPR002347">
    <property type="entry name" value="SDR_fam"/>
</dbReference>
<dbReference type="PRINTS" id="PR00080">
    <property type="entry name" value="SDRFAMILY"/>
</dbReference>
<comment type="caution">
    <text evidence="5">The sequence shown here is derived from an EMBL/GenBank/DDBJ whole genome shotgun (WGS) entry which is preliminary data.</text>
</comment>
<dbReference type="InterPro" id="IPR057326">
    <property type="entry name" value="KR_dom"/>
</dbReference>
<gene>
    <name evidence="5" type="ORF">BJ958_001999</name>
</gene>
<dbReference type="CDD" id="cd05374">
    <property type="entry name" value="17beta-HSD-like_SDR_c"/>
    <property type="match status" value="1"/>
</dbReference>
<protein>
    <submittedName>
        <fullName evidence="5">NAD(P)-dependent dehydrogenase (Short-subunit alcohol dehydrogenase family)</fullName>
    </submittedName>
</protein>
<feature type="domain" description="Ketoreductase" evidence="4">
    <location>
        <begin position="2"/>
        <end position="175"/>
    </location>
</feature>
<dbReference type="SUPFAM" id="SSF51735">
    <property type="entry name" value="NAD(P)-binding Rossmann-fold domains"/>
    <property type="match status" value="1"/>
</dbReference>
<organism evidence="5 6">
    <name type="scientific">Nocardioides kongjuensis</name>
    <dbReference type="NCBI Taxonomy" id="349522"/>
    <lineage>
        <taxon>Bacteria</taxon>
        <taxon>Bacillati</taxon>
        <taxon>Actinomycetota</taxon>
        <taxon>Actinomycetes</taxon>
        <taxon>Propionibacteriales</taxon>
        <taxon>Nocardioidaceae</taxon>
        <taxon>Nocardioides</taxon>
    </lineage>
</organism>
<dbReference type="PANTHER" id="PTHR44169">
    <property type="entry name" value="NADPH-DEPENDENT 1-ACYLDIHYDROXYACETONE PHOSPHATE REDUCTASE"/>
    <property type="match status" value="1"/>
</dbReference>
<keyword evidence="6" id="KW-1185">Reference proteome</keyword>
<dbReference type="Pfam" id="PF00106">
    <property type="entry name" value="adh_short"/>
    <property type="match status" value="1"/>
</dbReference>
<reference evidence="5 6" key="1">
    <citation type="submission" date="2020-07" db="EMBL/GenBank/DDBJ databases">
        <title>Sequencing the genomes of 1000 actinobacteria strains.</title>
        <authorList>
            <person name="Klenk H.-P."/>
        </authorList>
    </citation>
    <scope>NUCLEOTIDE SEQUENCE [LARGE SCALE GENOMIC DNA]</scope>
    <source>
        <strain evidence="5 6">DSM 19082</strain>
    </source>
</reference>
<evidence type="ECO:0000256" key="3">
    <source>
        <dbReference type="RuleBase" id="RU000363"/>
    </source>
</evidence>
<evidence type="ECO:0000256" key="1">
    <source>
        <dbReference type="ARBA" id="ARBA00006484"/>
    </source>
</evidence>
<dbReference type="Proteomes" id="UP000582231">
    <property type="component" value="Unassembled WGS sequence"/>
</dbReference>
<dbReference type="SMART" id="SM00822">
    <property type="entry name" value="PKS_KR"/>
    <property type="match status" value="1"/>
</dbReference>
<dbReference type="GO" id="GO:0016491">
    <property type="term" value="F:oxidoreductase activity"/>
    <property type="evidence" value="ECO:0007669"/>
    <property type="project" value="UniProtKB-KW"/>
</dbReference>
<evidence type="ECO:0000256" key="2">
    <source>
        <dbReference type="ARBA" id="ARBA00023002"/>
    </source>
</evidence>